<evidence type="ECO:0000313" key="4">
    <source>
        <dbReference type="Proteomes" id="UP000306985"/>
    </source>
</evidence>
<sequence length="455" mass="46458">MRPAASARDRRNPGAARIRHPGMDTVEIARRRFLFMAAGAALVGLTGCSSVNSARNTASGAVATPVQLVSDAIRIAPGDAAAARAAFAGFGSAFLGQMLPDGPVTNAAISPYSLFTVLAMARAGAKGATGQQIDAVLGAAGDAQGAAVAAVDAAVAEALDRASQAPGGTVTVQAANETWVEQGFPVRQEYLDQLAREFGVAARSADFSGDAEGMRLAINAWVAERTNDLIPELFPSDSIRSTTVLVLVNALYLQASWAFPFEPRQDGTFTTADGRAITVPMMSGLPLAASGVKGPGWAAVSLPYVGSGLAMTVLLPDNGLDAVLSGLPEIIDTVATSEPGTTKFDVTLPVFSVRSVPDAAAVVKALGITDLFGDADLSGITEGGLTVDAFVHESVVKVDEEGTEAAAATGMGMAASAPARPEPLVVDRPFVFWIADTTTSAPLFLGVITDPSATA</sequence>
<dbReference type="PANTHER" id="PTHR11461:SF211">
    <property type="entry name" value="GH10112P-RELATED"/>
    <property type="match status" value="1"/>
</dbReference>
<dbReference type="InterPro" id="IPR023796">
    <property type="entry name" value="Serpin_dom"/>
</dbReference>
<dbReference type="SMART" id="SM00093">
    <property type="entry name" value="SERPIN"/>
    <property type="match status" value="1"/>
</dbReference>
<dbReference type="EMBL" id="SZZH01000007">
    <property type="protein sequence ID" value="TKV56379.1"/>
    <property type="molecule type" value="Genomic_DNA"/>
</dbReference>
<dbReference type="GO" id="GO:0005615">
    <property type="term" value="C:extracellular space"/>
    <property type="evidence" value="ECO:0007669"/>
    <property type="project" value="InterPro"/>
</dbReference>
<gene>
    <name evidence="3" type="ORF">FDO65_20695</name>
</gene>
<dbReference type="Proteomes" id="UP000306985">
    <property type="component" value="Unassembled WGS sequence"/>
</dbReference>
<dbReference type="InterPro" id="IPR036186">
    <property type="entry name" value="Serpin_sf"/>
</dbReference>
<dbReference type="InterPro" id="IPR000215">
    <property type="entry name" value="Serpin_fam"/>
</dbReference>
<comment type="similarity">
    <text evidence="1">Belongs to the serpin family.</text>
</comment>
<dbReference type="PANTHER" id="PTHR11461">
    <property type="entry name" value="SERINE PROTEASE INHIBITOR, SERPIN"/>
    <property type="match status" value="1"/>
</dbReference>
<reference evidence="3 4" key="1">
    <citation type="submission" date="2019-05" db="EMBL/GenBank/DDBJ databases">
        <title>Nakamurella sp. N5BH11, whole genome shotgun sequence.</title>
        <authorList>
            <person name="Tuo L."/>
        </authorList>
    </citation>
    <scope>NUCLEOTIDE SEQUENCE [LARGE SCALE GENOMIC DNA]</scope>
    <source>
        <strain evidence="3 4">N5BH11</strain>
    </source>
</reference>
<dbReference type="Gene3D" id="2.30.39.10">
    <property type="entry name" value="Alpha-1-antitrypsin, domain 1"/>
    <property type="match status" value="1"/>
</dbReference>
<dbReference type="InterPro" id="IPR042185">
    <property type="entry name" value="Serpin_sf_2"/>
</dbReference>
<dbReference type="PROSITE" id="PS00284">
    <property type="entry name" value="SERPIN"/>
    <property type="match status" value="1"/>
</dbReference>
<protein>
    <submittedName>
        <fullName evidence="3">Serpin family protein</fullName>
    </submittedName>
</protein>
<evidence type="ECO:0000313" key="3">
    <source>
        <dbReference type="EMBL" id="TKV56379.1"/>
    </source>
</evidence>
<dbReference type="InterPro" id="IPR023795">
    <property type="entry name" value="Serpin_CS"/>
</dbReference>
<dbReference type="InterPro" id="IPR042178">
    <property type="entry name" value="Serpin_sf_1"/>
</dbReference>
<proteinExistence type="inferred from homology"/>
<dbReference type="SUPFAM" id="SSF56574">
    <property type="entry name" value="Serpins"/>
    <property type="match status" value="1"/>
</dbReference>
<evidence type="ECO:0000256" key="1">
    <source>
        <dbReference type="RuleBase" id="RU000411"/>
    </source>
</evidence>
<comment type="caution">
    <text evidence="3">The sequence shown here is derived from an EMBL/GenBank/DDBJ whole genome shotgun (WGS) entry which is preliminary data.</text>
</comment>
<dbReference type="Pfam" id="PF00079">
    <property type="entry name" value="Serpin"/>
    <property type="match status" value="1"/>
</dbReference>
<name>A0A4U6Q933_9ACTN</name>
<organism evidence="3 4">
    <name type="scientific">Nakamurella flava</name>
    <dbReference type="NCBI Taxonomy" id="2576308"/>
    <lineage>
        <taxon>Bacteria</taxon>
        <taxon>Bacillati</taxon>
        <taxon>Actinomycetota</taxon>
        <taxon>Actinomycetes</taxon>
        <taxon>Nakamurellales</taxon>
        <taxon>Nakamurellaceae</taxon>
        <taxon>Nakamurella</taxon>
    </lineage>
</organism>
<evidence type="ECO:0000259" key="2">
    <source>
        <dbReference type="SMART" id="SM00093"/>
    </source>
</evidence>
<keyword evidence="4" id="KW-1185">Reference proteome</keyword>
<dbReference type="CDD" id="cd19590">
    <property type="entry name" value="serpin_thermopin-like"/>
    <property type="match status" value="1"/>
</dbReference>
<dbReference type="OrthoDB" id="9764871at2"/>
<dbReference type="AlphaFoldDB" id="A0A4U6Q933"/>
<dbReference type="GO" id="GO:0004867">
    <property type="term" value="F:serine-type endopeptidase inhibitor activity"/>
    <property type="evidence" value="ECO:0007669"/>
    <property type="project" value="InterPro"/>
</dbReference>
<dbReference type="Gene3D" id="3.30.497.10">
    <property type="entry name" value="Antithrombin, subunit I, domain 2"/>
    <property type="match status" value="1"/>
</dbReference>
<feature type="domain" description="Serpin" evidence="2">
    <location>
        <begin position="92"/>
        <end position="451"/>
    </location>
</feature>
<accession>A0A4U6Q933</accession>